<name>A0A7G7G4J2_9BACT</name>
<dbReference type="RefSeq" id="WP_185272857.1">
    <property type="nucleotide sequence ID" value="NZ_CP055156.1"/>
</dbReference>
<reference evidence="1 2" key="1">
    <citation type="journal article" date="2018" name="Int. J. Syst. Evol. Microbiol.">
        <title>Adhaeribacter swui sp. nov., isolated from wet mud.</title>
        <authorList>
            <person name="Kim D.U."/>
            <person name="Kim K.W."/>
            <person name="Kang M.S."/>
            <person name="Kim J.Y."/>
            <person name="Jang J.H."/>
            <person name="Kim M.K."/>
        </authorList>
    </citation>
    <scope>NUCLEOTIDE SEQUENCE [LARGE SCALE GENOMIC DNA]</scope>
    <source>
        <strain evidence="1 2">KCTC 52873</strain>
    </source>
</reference>
<dbReference type="EMBL" id="CP055156">
    <property type="protein sequence ID" value="QNF32076.1"/>
    <property type="molecule type" value="Genomic_DNA"/>
</dbReference>
<dbReference type="InterPro" id="IPR025833">
    <property type="entry name" value="GDYXXLXY"/>
</dbReference>
<protein>
    <submittedName>
        <fullName evidence="1">GDYXXLXY domain-containing protein</fullName>
    </submittedName>
</protein>
<evidence type="ECO:0000313" key="2">
    <source>
        <dbReference type="Proteomes" id="UP000515237"/>
    </source>
</evidence>
<organism evidence="1 2">
    <name type="scientific">Adhaeribacter swui</name>
    <dbReference type="NCBI Taxonomy" id="2086471"/>
    <lineage>
        <taxon>Bacteria</taxon>
        <taxon>Pseudomonadati</taxon>
        <taxon>Bacteroidota</taxon>
        <taxon>Cytophagia</taxon>
        <taxon>Cytophagales</taxon>
        <taxon>Hymenobacteraceae</taxon>
        <taxon>Adhaeribacter</taxon>
    </lineage>
</organism>
<accession>A0A7G7G4J2</accession>
<dbReference type="KEGG" id="aswu:HUW51_04780"/>
<evidence type="ECO:0000313" key="1">
    <source>
        <dbReference type="EMBL" id="QNF32076.1"/>
    </source>
</evidence>
<dbReference type="Proteomes" id="UP000515237">
    <property type="component" value="Chromosome"/>
</dbReference>
<proteinExistence type="predicted"/>
<sequence>MNSKKLLISTFMLVALVQVYVPAKMILDQEKVLATGKEFKFKTAPVDPYDPFRGKYITLNFAGNTVKILKNENWLPGETAYVSVITDQAGFASIKAISKKEPATTEAYFKTTVRYVTEDKPQQAVIDFPFDRYYMEESKAADAEKLYQQLQNDTTQITYALVSIKNGSAVLKDVLVGETPIRELVKANPKK</sequence>
<dbReference type="AlphaFoldDB" id="A0A7G7G4J2"/>
<gene>
    <name evidence="1" type="ORF">HUW51_04780</name>
</gene>
<dbReference type="Pfam" id="PF14345">
    <property type="entry name" value="GDYXXLXY"/>
    <property type="match status" value="1"/>
</dbReference>
<keyword evidence="2" id="KW-1185">Reference proteome</keyword>